<accession>A0A0M2R2H6</accession>
<dbReference type="InterPro" id="IPR038696">
    <property type="entry name" value="IalB_sf"/>
</dbReference>
<dbReference type="Proteomes" id="UP000034491">
    <property type="component" value="Unassembled WGS sequence"/>
</dbReference>
<dbReference type="Gene3D" id="2.60.40.1880">
    <property type="entry name" value="Invasion associated locus B (IalB) protein"/>
    <property type="match status" value="1"/>
</dbReference>
<dbReference type="STRING" id="1549748.WH95_15185"/>
<keyword evidence="1" id="KW-0732">Signal</keyword>
<evidence type="ECO:0000313" key="3">
    <source>
        <dbReference type="Proteomes" id="UP000034491"/>
    </source>
</evidence>
<evidence type="ECO:0000256" key="1">
    <source>
        <dbReference type="SAM" id="SignalP"/>
    </source>
</evidence>
<reference evidence="2 3" key="1">
    <citation type="submission" date="2015-03" db="EMBL/GenBank/DDBJ databases">
        <title>Genome sequence of Kiloniella sp. P1-1, isolated from the gut microflora of Pacific white shrimp, Penaeus vannamei.</title>
        <authorList>
            <person name="Shao Z."/>
            <person name="Wang L."/>
            <person name="Li X."/>
        </authorList>
    </citation>
    <scope>NUCLEOTIDE SEQUENCE [LARGE SCALE GENOMIC DNA]</scope>
    <source>
        <strain evidence="2 3">P1-1</strain>
    </source>
</reference>
<dbReference type="EMBL" id="LANI01000022">
    <property type="protein sequence ID" value="KKJ76097.1"/>
    <property type="molecule type" value="Genomic_DNA"/>
</dbReference>
<gene>
    <name evidence="2" type="ORF">WH95_15185</name>
</gene>
<evidence type="ECO:0000313" key="2">
    <source>
        <dbReference type="EMBL" id="KKJ76097.1"/>
    </source>
</evidence>
<protein>
    <submittedName>
        <fullName evidence="2">Uncharacterized protein</fullName>
    </submittedName>
</protein>
<keyword evidence="3" id="KW-1185">Reference proteome</keyword>
<dbReference type="RefSeq" id="WP_046508781.1">
    <property type="nucleotide sequence ID" value="NZ_LANI01000022.1"/>
</dbReference>
<feature type="signal peptide" evidence="1">
    <location>
        <begin position="1"/>
        <end position="24"/>
    </location>
</feature>
<dbReference type="OrthoDB" id="9806572at2"/>
<proteinExistence type="predicted"/>
<feature type="chain" id="PRO_5005640451" evidence="1">
    <location>
        <begin position="25"/>
        <end position="181"/>
    </location>
</feature>
<dbReference type="InterPro" id="IPR010642">
    <property type="entry name" value="Invasion_prot_B"/>
</dbReference>
<dbReference type="AlphaFoldDB" id="A0A0M2R2H6"/>
<dbReference type="Pfam" id="PF06776">
    <property type="entry name" value="IalB"/>
    <property type="match status" value="1"/>
</dbReference>
<comment type="caution">
    <text evidence="2">The sequence shown here is derived from an EMBL/GenBank/DDBJ whole genome shotgun (WGS) entry which is preliminary data.</text>
</comment>
<sequence>MSKLLSMKSAIPMALMLSVSFGLSALTATTSSAQGIKAIGQHKDWTSYSYTENGHKVCFMNSVPKKAEGKYNKRGDIYLVVSHRAGEKRWDEISIQAGYSYRPDSQVTLSVGKSSYKFFTAGDSAWAYNQEDDQKVINAMIKGSKLIVRGVSGRGTKTKDTYSLSGFSAAYRAINQACGKK</sequence>
<name>A0A0M2R2H6_9PROT</name>
<organism evidence="2 3">
    <name type="scientific">Kiloniella litopenaei</name>
    <dbReference type="NCBI Taxonomy" id="1549748"/>
    <lineage>
        <taxon>Bacteria</taxon>
        <taxon>Pseudomonadati</taxon>
        <taxon>Pseudomonadota</taxon>
        <taxon>Alphaproteobacteria</taxon>
        <taxon>Rhodospirillales</taxon>
        <taxon>Kiloniellaceae</taxon>
        <taxon>Kiloniella</taxon>
    </lineage>
</organism>